<dbReference type="InterPro" id="IPR027291">
    <property type="entry name" value="Glyco_hydro_38_N_sf"/>
</dbReference>
<dbReference type="Proteomes" id="UP000320813">
    <property type="component" value="Unassembled WGS sequence"/>
</dbReference>
<dbReference type="InterPro" id="IPR052046">
    <property type="entry name" value="GH57_Enzymes"/>
</dbReference>
<sequence>MNPINVLFLWHFHQPYYKDNFTGEILMPWARLHATKDYYFMGAVLKNFPKVHATFNYSPSLIGQLDEYDKGYKDALEKERFLNISNKKLYELSEEDKLFIIEKFFPACASSNNFLEKSKRFKQLYYALKDACARGTLGDEEKIELFSSQDYIDIIILFNMLWIDPVSINSDEFLTGLKNKDKNFTELEKDKLINEKIPEILSRIFPLLTELADGGQIELSASPYYHPILPLLCDTGIAGFHGNLKLPQPFRHPEDADYQIKSAINYFGEKLNYKVNGMWPSEGSVSEKTLKLFIDNNIKWIATDEDILSNSIGLNFADFNNRKLLYRPYAVKRDNKYLYMFFRDKGLSDLIGFKYSSYEPETAANDLINNIKNIAVSLQNYNENGLAVIPIILDGENAWEYYKNNGYDFFNYLYEGLSSEENAQIINTATVSGYLRKLEKTLNTEDALKGNAGGKTREFLDVKWKSPQDFDFSKIYNIPTIYPGSWINHNFRIWIGDSEDNKAWDLLSKTRDYLIDKSKSYAQGHDPKQKQDKIFDDSGLRMAWEQIYIAEGSDYNWWYGEDRTSGIDEEYDLLYRTHLINVYKFLNDNPPDDYYIPIIEEKRVIRPRLDMVSFINPKIDGFIGNYFEWLGSAVYFPSVLAGKTMAHTDRFIRKLFYGFNETTFFMRFDFLKKEDLDLQDKILKIEFINPAKFGINLEFYKKDSGAALSVSARTQGGTNNNSNKLLQKQKYGIKAVFKNILEMSVPISVLNVSPLNPIDFYVTLTYKNNLLEEIERFPVNGYFEATVPDKNFEIINWLV</sequence>
<organism evidence="5 6">
    <name type="scientific">Candidatus Acidulodesulfobacterium ferriphilum</name>
    <dbReference type="NCBI Taxonomy" id="2597223"/>
    <lineage>
        <taxon>Bacteria</taxon>
        <taxon>Deltaproteobacteria</taxon>
        <taxon>Candidatus Acidulodesulfobacterales</taxon>
        <taxon>Candidatus Acidulodesulfobacterium</taxon>
    </lineage>
</organism>
<protein>
    <recommendedName>
        <fullName evidence="4">Glycoside hydrolase family 57 N-terminal domain-containing protein</fullName>
    </recommendedName>
</protein>
<dbReference type="PANTHER" id="PTHR36306:SF1">
    <property type="entry name" value="ALPHA-AMYLASE-RELATED"/>
    <property type="match status" value="1"/>
</dbReference>
<dbReference type="InterPro" id="IPR011330">
    <property type="entry name" value="Glyco_hydro/deAcase_b/a-brl"/>
</dbReference>
<evidence type="ECO:0000313" key="5">
    <source>
        <dbReference type="EMBL" id="RZD14565.1"/>
    </source>
</evidence>
<comment type="caution">
    <text evidence="5">The sequence shown here is derived from an EMBL/GenBank/DDBJ whole genome shotgun (WGS) entry which is preliminary data.</text>
</comment>
<reference evidence="5 6" key="1">
    <citation type="submission" date="2019-01" db="EMBL/GenBank/DDBJ databases">
        <title>Insights into ecological role of a new deltaproteobacterial order Candidatus Sinidesulfobacterales (Sva0485) by metagenomics and metatranscriptomics.</title>
        <authorList>
            <person name="Tan S."/>
            <person name="Liu J."/>
            <person name="Fang Y."/>
            <person name="Hedlund B.P."/>
            <person name="Lian Z.H."/>
            <person name="Huang L.Y."/>
            <person name="Li J.T."/>
            <person name="Huang L.N."/>
            <person name="Li W.J."/>
            <person name="Jiang H.C."/>
            <person name="Dong H.L."/>
            <person name="Shu W.S."/>
        </authorList>
    </citation>
    <scope>NUCLEOTIDE SEQUENCE [LARGE SCALE GENOMIC DNA]</scope>
    <source>
        <strain evidence="5">AP3</strain>
    </source>
</reference>
<name>A0A519BBA8_9DELT</name>
<dbReference type="InterPro" id="IPR004300">
    <property type="entry name" value="Glyco_hydro_57_N"/>
</dbReference>
<accession>A0A519BBA8</accession>
<gene>
    <name evidence="5" type="ORF">EVJ47_05180</name>
</gene>
<dbReference type="SUPFAM" id="SSF88713">
    <property type="entry name" value="Glycoside hydrolase/deacetylase"/>
    <property type="match status" value="1"/>
</dbReference>
<proteinExistence type="inferred from homology"/>
<dbReference type="CDD" id="cd10796">
    <property type="entry name" value="GH57N_APU"/>
    <property type="match status" value="1"/>
</dbReference>
<dbReference type="Pfam" id="PF03065">
    <property type="entry name" value="Glyco_hydro_57"/>
    <property type="match status" value="1"/>
</dbReference>
<dbReference type="AlphaFoldDB" id="A0A519BBA8"/>
<evidence type="ECO:0000256" key="3">
    <source>
        <dbReference type="RuleBase" id="RU361196"/>
    </source>
</evidence>
<comment type="similarity">
    <text evidence="1 3">Belongs to the glycosyl hydrolase 57 family.</text>
</comment>
<evidence type="ECO:0000259" key="4">
    <source>
        <dbReference type="Pfam" id="PF03065"/>
    </source>
</evidence>
<evidence type="ECO:0000313" key="6">
    <source>
        <dbReference type="Proteomes" id="UP000320813"/>
    </source>
</evidence>
<evidence type="ECO:0000256" key="1">
    <source>
        <dbReference type="ARBA" id="ARBA00006821"/>
    </source>
</evidence>
<dbReference type="GO" id="GO:0003824">
    <property type="term" value="F:catalytic activity"/>
    <property type="evidence" value="ECO:0007669"/>
    <property type="project" value="InterPro"/>
</dbReference>
<evidence type="ECO:0000256" key="2">
    <source>
        <dbReference type="ARBA" id="ARBA00023277"/>
    </source>
</evidence>
<dbReference type="Gene3D" id="3.20.110.10">
    <property type="entry name" value="Glycoside hydrolase 38, N terminal domain"/>
    <property type="match status" value="1"/>
</dbReference>
<keyword evidence="2 3" id="KW-0119">Carbohydrate metabolism</keyword>
<feature type="domain" description="Glycoside hydrolase family 57 N-terminal" evidence="4">
    <location>
        <begin position="8"/>
        <end position="440"/>
    </location>
</feature>
<dbReference type="EMBL" id="SGBD01000002">
    <property type="protein sequence ID" value="RZD14565.1"/>
    <property type="molecule type" value="Genomic_DNA"/>
</dbReference>
<dbReference type="GO" id="GO:0005975">
    <property type="term" value="P:carbohydrate metabolic process"/>
    <property type="evidence" value="ECO:0007669"/>
    <property type="project" value="InterPro"/>
</dbReference>
<dbReference type="PANTHER" id="PTHR36306">
    <property type="entry name" value="ALPHA-AMYLASE-RELATED-RELATED"/>
    <property type="match status" value="1"/>
</dbReference>